<keyword evidence="1" id="KW-0547">Nucleotide-binding</keyword>
<dbReference type="Proteomes" id="UP000274822">
    <property type="component" value="Unassembled WGS sequence"/>
</dbReference>
<evidence type="ECO:0000313" key="4">
    <source>
        <dbReference type="EMBL" id="RUS26058.1"/>
    </source>
</evidence>
<feature type="binding site" evidence="1">
    <location>
        <position position="108"/>
    </location>
    <ligand>
        <name>ATP</name>
        <dbReference type="ChEBI" id="CHEBI:30616"/>
    </ligand>
</feature>
<gene>
    <name evidence="4" type="ORF">BC938DRAFT_471283</name>
</gene>
<evidence type="ECO:0000259" key="3">
    <source>
        <dbReference type="PROSITE" id="PS50011"/>
    </source>
</evidence>
<sequence>MVDLADHGADHGNPVGHGNPADHSNPTGHGNTVDHGNSAHGNLTEHSNLPDHGNPVDPGNPAPATFVPTQVESGTHYNIGYRFGKELGRGTYGVVYEAEGPTGKVAIKVLKKDGCDTEEQRDL</sequence>
<evidence type="ECO:0000256" key="2">
    <source>
        <dbReference type="SAM" id="MobiDB-lite"/>
    </source>
</evidence>
<organism evidence="4 5">
    <name type="scientific">Jimgerdemannia flammicorona</name>
    <dbReference type="NCBI Taxonomy" id="994334"/>
    <lineage>
        <taxon>Eukaryota</taxon>
        <taxon>Fungi</taxon>
        <taxon>Fungi incertae sedis</taxon>
        <taxon>Mucoromycota</taxon>
        <taxon>Mucoromycotina</taxon>
        <taxon>Endogonomycetes</taxon>
        <taxon>Endogonales</taxon>
        <taxon>Endogonaceae</taxon>
        <taxon>Jimgerdemannia</taxon>
    </lineage>
</organism>
<accession>A0A433Q8B8</accession>
<dbReference type="Gene3D" id="3.30.200.20">
    <property type="entry name" value="Phosphorylase Kinase, domain 1"/>
    <property type="match status" value="1"/>
</dbReference>
<dbReference type="GO" id="GO:0004672">
    <property type="term" value="F:protein kinase activity"/>
    <property type="evidence" value="ECO:0007669"/>
    <property type="project" value="InterPro"/>
</dbReference>
<keyword evidence="1" id="KW-0067">ATP-binding</keyword>
<feature type="region of interest" description="Disordered" evidence="2">
    <location>
        <begin position="1"/>
        <end position="68"/>
    </location>
</feature>
<dbReference type="SUPFAM" id="SSF56112">
    <property type="entry name" value="Protein kinase-like (PK-like)"/>
    <property type="match status" value="1"/>
</dbReference>
<proteinExistence type="predicted"/>
<dbReference type="EMBL" id="RBNJ01011313">
    <property type="protein sequence ID" value="RUS26058.1"/>
    <property type="molecule type" value="Genomic_DNA"/>
</dbReference>
<feature type="domain" description="Protein kinase" evidence="3">
    <location>
        <begin position="81"/>
        <end position="123"/>
    </location>
</feature>
<dbReference type="PROSITE" id="PS50011">
    <property type="entry name" value="PROTEIN_KINASE_DOM"/>
    <property type="match status" value="1"/>
</dbReference>
<evidence type="ECO:0000313" key="5">
    <source>
        <dbReference type="Proteomes" id="UP000274822"/>
    </source>
</evidence>
<dbReference type="AlphaFoldDB" id="A0A433Q8B8"/>
<comment type="caution">
    <text evidence="4">The sequence shown here is derived from an EMBL/GenBank/DDBJ whole genome shotgun (WGS) entry which is preliminary data.</text>
</comment>
<feature type="non-terminal residue" evidence="4">
    <location>
        <position position="123"/>
    </location>
</feature>
<dbReference type="InterPro" id="IPR011009">
    <property type="entry name" value="Kinase-like_dom_sf"/>
</dbReference>
<dbReference type="InterPro" id="IPR000719">
    <property type="entry name" value="Prot_kinase_dom"/>
</dbReference>
<protein>
    <recommendedName>
        <fullName evidence="3">Protein kinase domain-containing protein</fullName>
    </recommendedName>
</protein>
<dbReference type="PROSITE" id="PS00107">
    <property type="entry name" value="PROTEIN_KINASE_ATP"/>
    <property type="match status" value="1"/>
</dbReference>
<dbReference type="InterPro" id="IPR017441">
    <property type="entry name" value="Protein_kinase_ATP_BS"/>
</dbReference>
<feature type="compositionally biased region" description="Basic and acidic residues" evidence="2">
    <location>
        <begin position="1"/>
        <end position="10"/>
    </location>
</feature>
<name>A0A433Q8B8_9FUNG</name>
<evidence type="ECO:0000256" key="1">
    <source>
        <dbReference type="PROSITE-ProRule" id="PRU10141"/>
    </source>
</evidence>
<keyword evidence="5" id="KW-1185">Reference proteome</keyword>
<reference evidence="4 5" key="1">
    <citation type="journal article" date="2018" name="New Phytol.">
        <title>Phylogenomics of Endogonaceae and evolution of mycorrhizas within Mucoromycota.</title>
        <authorList>
            <person name="Chang Y."/>
            <person name="Desiro A."/>
            <person name="Na H."/>
            <person name="Sandor L."/>
            <person name="Lipzen A."/>
            <person name="Clum A."/>
            <person name="Barry K."/>
            <person name="Grigoriev I.V."/>
            <person name="Martin F.M."/>
            <person name="Stajich J.E."/>
            <person name="Smith M.E."/>
            <person name="Bonito G."/>
            <person name="Spatafora J.W."/>
        </authorList>
    </citation>
    <scope>NUCLEOTIDE SEQUENCE [LARGE SCALE GENOMIC DNA]</scope>
    <source>
        <strain evidence="4 5">AD002</strain>
    </source>
</reference>
<dbReference type="GO" id="GO:0005524">
    <property type="term" value="F:ATP binding"/>
    <property type="evidence" value="ECO:0007669"/>
    <property type="project" value="UniProtKB-UniRule"/>
</dbReference>